<dbReference type="Proteomes" id="UP001257277">
    <property type="component" value="Unassembled WGS sequence"/>
</dbReference>
<accession>A0ABU3LBS9</accession>
<dbReference type="CDD" id="cd12797">
    <property type="entry name" value="M23_peptidase"/>
    <property type="match status" value="1"/>
</dbReference>
<dbReference type="EMBL" id="JAVTTO010000001">
    <property type="protein sequence ID" value="MDT7831184.1"/>
    <property type="molecule type" value="Genomic_DNA"/>
</dbReference>
<evidence type="ECO:0000256" key="1">
    <source>
        <dbReference type="ARBA" id="ARBA00022729"/>
    </source>
</evidence>
<evidence type="ECO:0000313" key="4">
    <source>
        <dbReference type="EMBL" id="MDT7831184.1"/>
    </source>
</evidence>
<name>A0ABU3LBS9_9FLAO</name>
<organism evidence="4 5">
    <name type="scientific">Asprobacillus argus</name>
    <dbReference type="NCBI Taxonomy" id="3076534"/>
    <lineage>
        <taxon>Bacteria</taxon>
        <taxon>Pseudomonadati</taxon>
        <taxon>Bacteroidota</taxon>
        <taxon>Flavobacteriia</taxon>
        <taxon>Flavobacteriales</taxon>
        <taxon>Flavobacteriaceae</taxon>
        <taxon>Asprobacillus</taxon>
    </lineage>
</organism>
<dbReference type="Pfam" id="PF01551">
    <property type="entry name" value="Peptidase_M23"/>
    <property type="match status" value="1"/>
</dbReference>
<dbReference type="SUPFAM" id="SSF51261">
    <property type="entry name" value="Duplicated hybrid motif"/>
    <property type="match status" value="1"/>
</dbReference>
<dbReference type="EC" id="3.4.-.-" evidence="4"/>
<dbReference type="InterPro" id="IPR050570">
    <property type="entry name" value="Cell_wall_metabolism_enzyme"/>
</dbReference>
<keyword evidence="2" id="KW-1133">Transmembrane helix</keyword>
<reference evidence="4 5" key="1">
    <citation type="submission" date="2023-09" db="EMBL/GenBank/DDBJ databases">
        <title>Novel taxa isolated from Blanes Bay.</title>
        <authorList>
            <person name="Rey-Velasco X."/>
            <person name="Lucena T."/>
        </authorList>
    </citation>
    <scope>NUCLEOTIDE SEQUENCE [LARGE SCALE GENOMIC DNA]</scope>
    <source>
        <strain evidence="4 5">S356</strain>
    </source>
</reference>
<dbReference type="PANTHER" id="PTHR21666">
    <property type="entry name" value="PEPTIDASE-RELATED"/>
    <property type="match status" value="1"/>
</dbReference>
<protein>
    <submittedName>
        <fullName evidence="4">M23 family metallopeptidase</fullName>
        <ecNumber evidence="4">3.4.-.-</ecNumber>
    </submittedName>
</protein>
<dbReference type="Gene3D" id="2.70.70.10">
    <property type="entry name" value="Glucose Permease (Domain IIA)"/>
    <property type="match status" value="1"/>
</dbReference>
<dbReference type="GO" id="GO:0016787">
    <property type="term" value="F:hydrolase activity"/>
    <property type="evidence" value="ECO:0007669"/>
    <property type="project" value="UniProtKB-KW"/>
</dbReference>
<feature type="domain" description="M23ase beta-sheet core" evidence="3">
    <location>
        <begin position="187"/>
        <end position="282"/>
    </location>
</feature>
<keyword evidence="1" id="KW-0732">Signal</keyword>
<keyword evidence="4" id="KW-0378">Hydrolase</keyword>
<keyword evidence="2" id="KW-0472">Membrane</keyword>
<evidence type="ECO:0000256" key="2">
    <source>
        <dbReference type="SAM" id="Phobius"/>
    </source>
</evidence>
<dbReference type="RefSeq" id="WP_349240436.1">
    <property type="nucleotide sequence ID" value="NZ_JAVTTO010000001.1"/>
</dbReference>
<sequence length="289" mass="32238">MAESKKRKGKLKQKLTDKYRLVMLNEDTFEERFSLKLSRLNVFVFSGVFSVVLIGLTIVLIAFTPLKEYIPGYSSTKLKRDATRLAIESDSLKIQLAMLENYTKAIRPVLTGEINDEETIDSITDLSRKYTVDVSKLNASKEDSIFREEVDRKDRFPLSEGLQNKAKIVFFAPITGSLSQTFNANNKHFAVDIVAKTGTPIKAVADGTVIFSEWTAETGYVIILKHANGYISVYKHNGNLLKQQGDLVKSGEVIASVGSTGELTTGPHLHFELWSGGYAVNPLNYIDFN</sequence>
<gene>
    <name evidence="4" type="ORF">RQM59_02270</name>
</gene>
<dbReference type="InterPro" id="IPR016047">
    <property type="entry name" value="M23ase_b-sheet_dom"/>
</dbReference>
<feature type="transmembrane region" description="Helical" evidence="2">
    <location>
        <begin position="42"/>
        <end position="63"/>
    </location>
</feature>
<dbReference type="InterPro" id="IPR011055">
    <property type="entry name" value="Dup_hybrid_motif"/>
</dbReference>
<dbReference type="PANTHER" id="PTHR21666:SF289">
    <property type="entry name" value="L-ALA--D-GLU ENDOPEPTIDASE"/>
    <property type="match status" value="1"/>
</dbReference>
<evidence type="ECO:0000259" key="3">
    <source>
        <dbReference type="Pfam" id="PF01551"/>
    </source>
</evidence>
<comment type="caution">
    <text evidence="4">The sequence shown here is derived from an EMBL/GenBank/DDBJ whole genome shotgun (WGS) entry which is preliminary data.</text>
</comment>
<keyword evidence="5" id="KW-1185">Reference proteome</keyword>
<keyword evidence="2" id="KW-0812">Transmembrane</keyword>
<evidence type="ECO:0000313" key="5">
    <source>
        <dbReference type="Proteomes" id="UP001257277"/>
    </source>
</evidence>
<proteinExistence type="predicted"/>